<evidence type="ECO:0000256" key="2">
    <source>
        <dbReference type="ARBA" id="ARBA00005467"/>
    </source>
</evidence>
<dbReference type="PANTHER" id="PTHR13019:SF25">
    <property type="entry name" value="GOLGI APPARATUS MEMBRANE PROTEIN TVP23 HOMOLOG"/>
    <property type="match status" value="1"/>
</dbReference>
<dbReference type="AlphaFoldDB" id="A0A7I8VR52"/>
<proteinExistence type="inferred from homology"/>
<dbReference type="InterPro" id="IPR008564">
    <property type="entry name" value="TVP23-like"/>
</dbReference>
<dbReference type="PANTHER" id="PTHR13019">
    <property type="entry name" value="GOLGI APPARATUS MEMBRANE PROTEIN TVP23"/>
    <property type="match status" value="1"/>
</dbReference>
<comment type="subcellular location">
    <subcellularLocation>
        <location evidence="1 6">Membrane</location>
        <topology evidence="1 6">Multi-pass membrane protein</topology>
    </subcellularLocation>
</comment>
<evidence type="ECO:0000256" key="1">
    <source>
        <dbReference type="ARBA" id="ARBA00004141"/>
    </source>
</evidence>
<accession>A0A7I8VR52</accession>
<comment type="similarity">
    <text evidence="2 6">Belongs to the TVP23 family.</text>
</comment>
<dbReference type="Pfam" id="PF05832">
    <property type="entry name" value="DUF846"/>
    <property type="match status" value="1"/>
</dbReference>
<dbReference type="Proteomes" id="UP000549394">
    <property type="component" value="Unassembled WGS sequence"/>
</dbReference>
<dbReference type="GO" id="GO:0016192">
    <property type="term" value="P:vesicle-mediated transport"/>
    <property type="evidence" value="ECO:0007669"/>
    <property type="project" value="TreeGrafter"/>
</dbReference>
<protein>
    <recommendedName>
        <fullName evidence="6">Golgi apparatus membrane protein TVP23 homolog</fullName>
    </recommendedName>
</protein>
<feature type="transmembrane region" description="Helical" evidence="6">
    <location>
        <begin position="149"/>
        <end position="168"/>
    </location>
</feature>
<dbReference type="GO" id="GO:0009306">
    <property type="term" value="P:protein secretion"/>
    <property type="evidence" value="ECO:0007669"/>
    <property type="project" value="TreeGrafter"/>
</dbReference>
<keyword evidence="8" id="KW-1185">Reference proteome</keyword>
<name>A0A7I8VR52_9ANNE</name>
<evidence type="ECO:0000256" key="3">
    <source>
        <dbReference type="ARBA" id="ARBA00022692"/>
    </source>
</evidence>
<evidence type="ECO:0000256" key="5">
    <source>
        <dbReference type="ARBA" id="ARBA00023136"/>
    </source>
</evidence>
<evidence type="ECO:0000256" key="6">
    <source>
        <dbReference type="RuleBase" id="RU361206"/>
    </source>
</evidence>
<evidence type="ECO:0000256" key="4">
    <source>
        <dbReference type="ARBA" id="ARBA00022989"/>
    </source>
</evidence>
<dbReference type="EMBL" id="CAJFCJ010000009">
    <property type="protein sequence ID" value="CAD5118729.1"/>
    <property type="molecule type" value="Genomic_DNA"/>
</dbReference>
<feature type="transmembrane region" description="Helical" evidence="6">
    <location>
        <begin position="122"/>
        <end position="143"/>
    </location>
</feature>
<reference evidence="7 8" key="1">
    <citation type="submission" date="2020-08" db="EMBL/GenBank/DDBJ databases">
        <authorList>
            <person name="Hejnol A."/>
        </authorList>
    </citation>
    <scope>NUCLEOTIDE SEQUENCE [LARGE SCALE GENOMIC DNA]</scope>
</reference>
<dbReference type="GO" id="GO:0000139">
    <property type="term" value="C:Golgi membrane"/>
    <property type="evidence" value="ECO:0007669"/>
    <property type="project" value="TreeGrafter"/>
</dbReference>
<gene>
    <name evidence="7" type="ORF">DGYR_LOCUS7059</name>
</gene>
<keyword evidence="3 6" id="KW-0812">Transmembrane</keyword>
<feature type="transmembrane region" description="Helical" evidence="6">
    <location>
        <begin position="57"/>
        <end position="75"/>
    </location>
</feature>
<organism evidence="7 8">
    <name type="scientific">Dimorphilus gyrociliatus</name>
    <dbReference type="NCBI Taxonomy" id="2664684"/>
    <lineage>
        <taxon>Eukaryota</taxon>
        <taxon>Metazoa</taxon>
        <taxon>Spiralia</taxon>
        <taxon>Lophotrochozoa</taxon>
        <taxon>Annelida</taxon>
        <taxon>Polychaeta</taxon>
        <taxon>Polychaeta incertae sedis</taxon>
        <taxon>Dinophilidae</taxon>
        <taxon>Dimorphilus</taxon>
    </lineage>
</organism>
<sequence length="206" mass="23509">MSALLDETEDVALNFGEEEEILASRRKYLKHPIAVTFHLTFRILALLTYLFCGLFSPSFITNFVLIMVLLSMDFWTVKNISGRLLVGLRWWNHVDDQGKSQWIFESRKGVDRKKISTLESNIFWIALVASQIIWVLYLIGSLFTLNLKWSMVACVGIGLNGANLYGFIQCKIGSKKKLSTAATNFLGQQVFQSIMSRRTTTRVEDI</sequence>
<keyword evidence="5 6" id="KW-0472">Membrane</keyword>
<evidence type="ECO:0000313" key="7">
    <source>
        <dbReference type="EMBL" id="CAD5118729.1"/>
    </source>
</evidence>
<comment type="caution">
    <text evidence="7">The sequence shown here is derived from an EMBL/GenBank/DDBJ whole genome shotgun (WGS) entry which is preliminary data.</text>
</comment>
<dbReference type="OrthoDB" id="2151161at2759"/>
<evidence type="ECO:0000313" key="8">
    <source>
        <dbReference type="Proteomes" id="UP000549394"/>
    </source>
</evidence>
<keyword evidence="4 6" id="KW-1133">Transmembrane helix</keyword>